<comment type="caution">
    <text evidence="6">The sequence shown here is derived from an EMBL/GenBank/DDBJ whole genome shotgun (WGS) entry which is preliminary data.</text>
</comment>
<accession>A0ABV0EJ69</accession>
<evidence type="ECO:0000256" key="1">
    <source>
        <dbReference type="ARBA" id="ARBA00022529"/>
    </source>
</evidence>
<feature type="region of interest" description="Disordered" evidence="3">
    <location>
        <begin position="294"/>
        <end position="317"/>
    </location>
</feature>
<dbReference type="Proteomes" id="UP001482231">
    <property type="component" value="Unassembled WGS sequence"/>
</dbReference>
<keyword evidence="6" id="KW-0378">Hydrolase</keyword>
<protein>
    <submittedName>
        <fullName evidence="6">Pesticin C-terminus-like muramidase</fullName>
        <ecNumber evidence="6">3.2.1.17</ecNumber>
    </submittedName>
</protein>
<gene>
    <name evidence="6" type="ORF">V6E02_11250</name>
</gene>
<keyword evidence="6" id="KW-0326">Glycosidase</keyword>
<feature type="domain" description="Pesticin C-terminal" evidence="5">
    <location>
        <begin position="92"/>
        <end position="264"/>
    </location>
</feature>
<dbReference type="Gene3D" id="1.10.530.40">
    <property type="match status" value="1"/>
</dbReference>
<dbReference type="InterPro" id="IPR023347">
    <property type="entry name" value="Lysozyme_dom_sf"/>
</dbReference>
<dbReference type="InterPro" id="IPR031922">
    <property type="entry name" value="Pesticin_C"/>
</dbReference>
<dbReference type="SUPFAM" id="SSF53955">
    <property type="entry name" value="Lysozyme-like"/>
    <property type="match status" value="1"/>
</dbReference>
<dbReference type="Pfam" id="PF16754">
    <property type="entry name" value="Pesticin"/>
    <property type="match status" value="1"/>
</dbReference>
<keyword evidence="1" id="KW-0929">Antimicrobial</keyword>
<dbReference type="EMBL" id="JBAJEX010000011">
    <property type="protein sequence ID" value="MEO1767788.1"/>
    <property type="molecule type" value="Genomic_DNA"/>
</dbReference>
<evidence type="ECO:0000259" key="5">
    <source>
        <dbReference type="Pfam" id="PF16754"/>
    </source>
</evidence>
<keyword evidence="4" id="KW-0732">Signal</keyword>
<organism evidence="6 7">
    <name type="scientific">Thiobacter aerophilum</name>
    <dbReference type="NCBI Taxonomy" id="3121275"/>
    <lineage>
        <taxon>Bacteria</taxon>
        <taxon>Pseudomonadati</taxon>
        <taxon>Pseudomonadota</taxon>
        <taxon>Betaproteobacteria</taxon>
        <taxon>Burkholderiales</taxon>
        <taxon>Thiobacteraceae</taxon>
        <taxon>Thiobacter</taxon>
    </lineage>
</organism>
<dbReference type="EC" id="3.2.1.17" evidence="6"/>
<dbReference type="CDD" id="cd16902">
    <property type="entry name" value="pesticin_lyz"/>
    <property type="match status" value="1"/>
</dbReference>
<evidence type="ECO:0000256" key="4">
    <source>
        <dbReference type="SAM" id="SignalP"/>
    </source>
</evidence>
<keyword evidence="7" id="KW-1185">Reference proteome</keyword>
<sequence>MKHDVHRSGRTRPFGKRLWLMALGLAASVAALPLLPAQPACDPSKASCMGGTATKAECPGICLGSLERKMRFVRANNCTLRLSDACTEKWRVDKEFLERSEGVLEVKGYVPTDKNGKVIASSGVTISTGVDLGQQSAAGTKAVLNAYIKDKGNPDNVDVAALMKKLDPYFAPLKGQKAVDALVKSPLTVTKAEARLLADAFGYDTQKRVAAQFDRKNTQGMVFKKLPEEAQTVIVDFAYQYGLSDSKDSIRQTFWRYVYDGEWQKLADWLYRPPDQYRDRRRRESDVLRFGIDNAYLPETGNPCPPASQGGGNQSRP</sequence>
<dbReference type="InterPro" id="IPR023346">
    <property type="entry name" value="Lysozyme-like_dom_sf"/>
</dbReference>
<dbReference type="RefSeq" id="WP_347308900.1">
    <property type="nucleotide sequence ID" value="NZ_JBAJEX010000011.1"/>
</dbReference>
<name>A0ABV0EJ69_9BURK</name>
<reference evidence="6 7" key="1">
    <citation type="submission" date="2024-02" db="EMBL/GenBank/DDBJ databases">
        <title>New thermophilic sulfur-oxidizing bacteria from a hot springs of the Uzon caldera (Kamchatka, Russia).</title>
        <authorList>
            <person name="Dukat A.M."/>
            <person name="Elcheninov A.G."/>
            <person name="Frolov E.N."/>
        </authorList>
    </citation>
    <scope>NUCLEOTIDE SEQUENCE [LARGE SCALE GENOMIC DNA]</scope>
    <source>
        <strain evidence="6 7">AK1</strain>
    </source>
</reference>
<evidence type="ECO:0000256" key="3">
    <source>
        <dbReference type="SAM" id="MobiDB-lite"/>
    </source>
</evidence>
<proteinExistence type="predicted"/>
<feature type="chain" id="PRO_5045926452" evidence="4">
    <location>
        <begin position="32"/>
        <end position="317"/>
    </location>
</feature>
<evidence type="ECO:0000313" key="7">
    <source>
        <dbReference type="Proteomes" id="UP001482231"/>
    </source>
</evidence>
<keyword evidence="2" id="KW-0081">Bacteriolytic enzyme</keyword>
<dbReference type="GO" id="GO:0003796">
    <property type="term" value="F:lysozyme activity"/>
    <property type="evidence" value="ECO:0007669"/>
    <property type="project" value="UniProtKB-EC"/>
</dbReference>
<evidence type="ECO:0000256" key="2">
    <source>
        <dbReference type="ARBA" id="ARBA00022638"/>
    </source>
</evidence>
<evidence type="ECO:0000313" key="6">
    <source>
        <dbReference type="EMBL" id="MEO1767788.1"/>
    </source>
</evidence>
<feature type="signal peptide" evidence="4">
    <location>
        <begin position="1"/>
        <end position="31"/>
    </location>
</feature>